<sequence>MPKDSAISVSRQTEIVSAAIEVFAELGYYRATTAKVAERANISQPYIFKFFATKEELLREALKVSWMRITDSFTHVVSTTPSDRLEEELISAYARIMYEHRNEVLLQMQAQTIMDASIIEIMREGFSKSRQIVHHAFLEAGIPRAAERTMLFLARGMLCNISMSLDIPELMNIDD</sequence>
<reference evidence="4 5" key="1">
    <citation type="submission" date="2022-10" db="EMBL/GenBank/DDBJ databases">
        <title>Paenibacillus description and whole genome data of maize root bacterial community.</title>
        <authorList>
            <person name="Marton D."/>
            <person name="Farkas M."/>
            <person name="Cserhati M."/>
        </authorList>
    </citation>
    <scope>NUCLEOTIDE SEQUENCE [LARGE SCALE GENOMIC DNA]</scope>
    <source>
        <strain evidence="4 5">P96</strain>
    </source>
</reference>
<dbReference type="Pfam" id="PF00440">
    <property type="entry name" value="TetR_N"/>
    <property type="match status" value="1"/>
</dbReference>
<dbReference type="RefSeq" id="WP_305755196.1">
    <property type="nucleotide sequence ID" value="NZ_JAPCKK010000016.1"/>
</dbReference>
<feature type="domain" description="HTH tetR-type" evidence="3">
    <location>
        <begin position="9"/>
        <end position="69"/>
    </location>
</feature>
<dbReference type="Proteomes" id="UP001241848">
    <property type="component" value="Unassembled WGS sequence"/>
</dbReference>
<dbReference type="EMBL" id="JAPCKK010000016">
    <property type="protein sequence ID" value="MDP4097608.1"/>
    <property type="molecule type" value="Genomic_DNA"/>
</dbReference>
<evidence type="ECO:0000259" key="3">
    <source>
        <dbReference type="PROSITE" id="PS50977"/>
    </source>
</evidence>
<dbReference type="PROSITE" id="PS50977">
    <property type="entry name" value="HTH_TETR_2"/>
    <property type="match status" value="1"/>
</dbReference>
<gene>
    <name evidence="4" type="ORF">OIN60_12575</name>
</gene>
<protein>
    <submittedName>
        <fullName evidence="4">TetR/AcrR family transcriptional regulator</fullName>
    </submittedName>
</protein>
<evidence type="ECO:0000256" key="1">
    <source>
        <dbReference type="ARBA" id="ARBA00023125"/>
    </source>
</evidence>
<dbReference type="InterPro" id="IPR050624">
    <property type="entry name" value="HTH-type_Tx_Regulator"/>
</dbReference>
<comment type="caution">
    <text evidence="4">The sequence shown here is derived from an EMBL/GenBank/DDBJ whole genome shotgun (WGS) entry which is preliminary data.</text>
</comment>
<evidence type="ECO:0000313" key="4">
    <source>
        <dbReference type="EMBL" id="MDP4097608.1"/>
    </source>
</evidence>
<dbReference type="PRINTS" id="PR00455">
    <property type="entry name" value="HTHTETR"/>
</dbReference>
<dbReference type="InterPro" id="IPR001647">
    <property type="entry name" value="HTH_TetR"/>
</dbReference>
<dbReference type="InterPro" id="IPR009057">
    <property type="entry name" value="Homeodomain-like_sf"/>
</dbReference>
<dbReference type="SUPFAM" id="SSF46689">
    <property type="entry name" value="Homeodomain-like"/>
    <property type="match status" value="1"/>
</dbReference>
<evidence type="ECO:0000256" key="2">
    <source>
        <dbReference type="PROSITE-ProRule" id="PRU00335"/>
    </source>
</evidence>
<dbReference type="PANTHER" id="PTHR43479:SF11">
    <property type="entry name" value="ACREF_ENVCD OPERON REPRESSOR-RELATED"/>
    <property type="match status" value="1"/>
</dbReference>
<accession>A0ABT9FS84</accession>
<dbReference type="Gene3D" id="1.10.357.10">
    <property type="entry name" value="Tetracycline Repressor, domain 2"/>
    <property type="match status" value="1"/>
</dbReference>
<evidence type="ECO:0000313" key="5">
    <source>
        <dbReference type="Proteomes" id="UP001241848"/>
    </source>
</evidence>
<proteinExistence type="predicted"/>
<dbReference type="InterPro" id="IPR023772">
    <property type="entry name" value="DNA-bd_HTH_TetR-type_CS"/>
</dbReference>
<keyword evidence="1 2" id="KW-0238">DNA-binding</keyword>
<feature type="DNA-binding region" description="H-T-H motif" evidence="2">
    <location>
        <begin position="32"/>
        <end position="51"/>
    </location>
</feature>
<keyword evidence="5" id="KW-1185">Reference proteome</keyword>
<name>A0ABT9FS84_9BACL</name>
<organism evidence="4 5">
    <name type="scientific">Paenibacillus zeirhizosphaerae</name>
    <dbReference type="NCBI Taxonomy" id="2987519"/>
    <lineage>
        <taxon>Bacteria</taxon>
        <taxon>Bacillati</taxon>
        <taxon>Bacillota</taxon>
        <taxon>Bacilli</taxon>
        <taxon>Bacillales</taxon>
        <taxon>Paenibacillaceae</taxon>
        <taxon>Paenibacillus</taxon>
    </lineage>
</organism>
<dbReference type="PROSITE" id="PS01081">
    <property type="entry name" value="HTH_TETR_1"/>
    <property type="match status" value="1"/>
</dbReference>
<dbReference type="PANTHER" id="PTHR43479">
    <property type="entry name" value="ACREF/ENVCD OPERON REPRESSOR-RELATED"/>
    <property type="match status" value="1"/>
</dbReference>